<organism evidence="1 2">
    <name type="scientific">Paenibacillus alba</name>
    <dbReference type="NCBI Taxonomy" id="1197127"/>
    <lineage>
        <taxon>Bacteria</taxon>
        <taxon>Bacillati</taxon>
        <taxon>Bacillota</taxon>
        <taxon>Bacilli</taxon>
        <taxon>Bacillales</taxon>
        <taxon>Paenibacillaceae</taxon>
        <taxon>Paenibacillus</taxon>
    </lineage>
</organism>
<dbReference type="EMBL" id="JARLKY010000018">
    <property type="protein sequence ID" value="MEC0227265.1"/>
    <property type="molecule type" value="Genomic_DNA"/>
</dbReference>
<name>A0ABU6FZW9_9BACL</name>
<proteinExistence type="predicted"/>
<dbReference type="RefSeq" id="WP_326071613.1">
    <property type="nucleotide sequence ID" value="NZ_JARLKY010000018.1"/>
</dbReference>
<dbReference type="SUPFAM" id="SSF51658">
    <property type="entry name" value="Xylose isomerase-like"/>
    <property type="match status" value="1"/>
</dbReference>
<dbReference type="GO" id="GO:0016853">
    <property type="term" value="F:isomerase activity"/>
    <property type="evidence" value="ECO:0007669"/>
    <property type="project" value="UniProtKB-KW"/>
</dbReference>
<dbReference type="Proteomes" id="UP001338137">
    <property type="component" value="Unassembled WGS sequence"/>
</dbReference>
<comment type="caution">
    <text evidence="1">The sequence shown here is derived from an EMBL/GenBank/DDBJ whole genome shotgun (WGS) entry which is preliminary data.</text>
</comment>
<reference evidence="1 2" key="1">
    <citation type="submission" date="2023-03" db="EMBL/GenBank/DDBJ databases">
        <title>Bacillus Genome Sequencing.</title>
        <authorList>
            <person name="Dunlap C."/>
        </authorList>
    </citation>
    <scope>NUCLEOTIDE SEQUENCE [LARGE SCALE GENOMIC DNA]</scope>
    <source>
        <strain evidence="1 2">BD-533</strain>
    </source>
</reference>
<dbReference type="Gene3D" id="3.20.20.150">
    <property type="entry name" value="Divalent-metal-dependent TIM barrel enzymes"/>
    <property type="match status" value="1"/>
</dbReference>
<sequence length="316" mass="37469">MWVSSKIQLLDRGRGGFPINRFMIGQYGTFDYRKFYRDFKEGFYGIEACLFRQEKDIANLMKEAGKSGFRVGVHFPLRAGISKLRDAQFLNLDEEISSQSLATIQQELNFLSALQPVYVLFHYPKPVILDDRVDWSPWRFEDRSEYEYESKYTFEVFKEKSEPLFEWLTDRGREYEFSPILEFDALNAYIYKDDYLEGLLKKYPSIKLCLDTARLFLQDRIDPFFDAKLVIQKYAKFTETVHLSNIQIADNHTIIKSRIPVLPNQHPNEGWAPIEEYLNIINKENKNVEIMFEHRSEYVSDEELEECYAWVAKLLN</sequence>
<dbReference type="InterPro" id="IPR036237">
    <property type="entry name" value="Xyl_isomerase-like_sf"/>
</dbReference>
<accession>A0ABU6FZW9</accession>
<keyword evidence="1" id="KW-0413">Isomerase</keyword>
<gene>
    <name evidence="1" type="ORF">P4I72_09025</name>
</gene>
<protein>
    <submittedName>
        <fullName evidence="1">Sugar phosphate isomerase/epimerase</fullName>
    </submittedName>
</protein>
<evidence type="ECO:0000313" key="1">
    <source>
        <dbReference type="EMBL" id="MEC0227265.1"/>
    </source>
</evidence>
<keyword evidence="2" id="KW-1185">Reference proteome</keyword>
<evidence type="ECO:0000313" key="2">
    <source>
        <dbReference type="Proteomes" id="UP001338137"/>
    </source>
</evidence>